<gene>
    <name evidence="5" type="ORF">TTRE_0000183601</name>
</gene>
<dbReference type="PANTHER" id="PTHR10540:SF6">
    <property type="entry name" value="EUKARYOTIC TRANSLATION INITIATION FACTOR 3 SUBUNIT F"/>
    <property type="match status" value="1"/>
</dbReference>
<name>A0A077Z0K6_TRITR</name>
<dbReference type="STRING" id="36087.A0A077Z0K6"/>
<keyword evidence="2" id="KW-0396">Initiation factor</keyword>
<dbReference type="PANTHER" id="PTHR10540">
    <property type="entry name" value="EUKARYOTIC TRANSLATION INITIATION FACTOR 3 SUBUNIT F-RELATED"/>
    <property type="match status" value="1"/>
</dbReference>
<dbReference type="Pfam" id="PF01398">
    <property type="entry name" value="JAB"/>
    <property type="match status" value="1"/>
</dbReference>
<dbReference type="GO" id="GO:0008237">
    <property type="term" value="F:metallopeptidase activity"/>
    <property type="evidence" value="ECO:0007669"/>
    <property type="project" value="InterPro"/>
</dbReference>
<keyword evidence="3" id="KW-0648">Protein biosynthesis</keyword>
<feature type="domain" description="MPN" evidence="4">
    <location>
        <begin position="8"/>
        <end position="150"/>
    </location>
</feature>
<keyword evidence="6" id="KW-1185">Reference proteome</keyword>
<organism evidence="5 6">
    <name type="scientific">Trichuris trichiura</name>
    <name type="common">Whipworm</name>
    <name type="synonym">Trichocephalus trichiurus</name>
    <dbReference type="NCBI Taxonomy" id="36087"/>
    <lineage>
        <taxon>Eukaryota</taxon>
        <taxon>Metazoa</taxon>
        <taxon>Ecdysozoa</taxon>
        <taxon>Nematoda</taxon>
        <taxon>Enoplea</taxon>
        <taxon>Dorylaimia</taxon>
        <taxon>Trichinellida</taxon>
        <taxon>Trichuridae</taxon>
        <taxon>Trichuris</taxon>
    </lineage>
</organism>
<dbReference type="Pfam" id="PF13012">
    <property type="entry name" value="MitMem_reg"/>
    <property type="match status" value="1"/>
</dbReference>
<dbReference type="InterPro" id="IPR037518">
    <property type="entry name" value="MPN"/>
</dbReference>
<keyword evidence="1" id="KW-0963">Cytoplasm</keyword>
<sequence length="287" mass="32232">MIGSGFTVRVHPVVILSIVDSYERRESRGGCCNKAIGTLLGYYEKNAVEVVNCYGVKYSESKDEASIDRFMNKEMFELNRASNPHESIVGWYSTSDEISNASQLFHDYYMEAVPKKASGRDVTPVVHLIVDVNKEGEDLGIEAFVLQKVKVPHSEGFQSLLLVPVRLQLIASEVEKVGLAALTKSSDFKAREVELVRDLEQVKKCLSDLIKWIGIMRQYVTSVLEGKIVGDTDIGRQLLETISQWHNITPSVFNAMISSGLKDFLMLTYLTELSQTQLTLQDKFLNL</sequence>
<evidence type="ECO:0000313" key="5">
    <source>
        <dbReference type="EMBL" id="CDW53571.1"/>
    </source>
</evidence>
<evidence type="ECO:0000256" key="3">
    <source>
        <dbReference type="ARBA" id="ARBA00022917"/>
    </source>
</evidence>
<protein>
    <submittedName>
        <fullName evidence="5">Eukaryotic translation initiation</fullName>
    </submittedName>
</protein>
<dbReference type="OrthoDB" id="25498at2759"/>
<evidence type="ECO:0000256" key="2">
    <source>
        <dbReference type="ARBA" id="ARBA00022540"/>
    </source>
</evidence>
<dbReference type="Gene3D" id="3.40.140.10">
    <property type="entry name" value="Cytidine Deaminase, domain 2"/>
    <property type="match status" value="1"/>
</dbReference>
<dbReference type="InterPro" id="IPR024969">
    <property type="entry name" value="EIF3F/CSN6-like_C"/>
</dbReference>
<dbReference type="EMBL" id="HG805859">
    <property type="protein sequence ID" value="CDW53571.1"/>
    <property type="molecule type" value="Genomic_DNA"/>
</dbReference>
<reference evidence="5" key="2">
    <citation type="submission" date="2014-03" db="EMBL/GenBank/DDBJ databases">
        <title>The whipworm genome and dual-species transcriptomics of an intimate host-pathogen interaction.</title>
        <authorList>
            <person name="Foth B.J."/>
            <person name="Tsai I.J."/>
            <person name="Reid A.J."/>
            <person name="Bancroft A.J."/>
            <person name="Nichol S."/>
            <person name="Tracey A."/>
            <person name="Holroyd N."/>
            <person name="Cotton J.A."/>
            <person name="Stanley E.J."/>
            <person name="Zarowiecki M."/>
            <person name="Liu J.Z."/>
            <person name="Huckvale T."/>
            <person name="Cooper P.J."/>
            <person name="Grencis R.K."/>
            <person name="Berriman M."/>
        </authorList>
    </citation>
    <scope>NUCLEOTIDE SEQUENCE [LARGE SCALE GENOMIC DNA]</scope>
</reference>
<dbReference type="GO" id="GO:0071541">
    <property type="term" value="C:eukaryotic translation initiation factor 3 complex, eIF3m"/>
    <property type="evidence" value="ECO:0007669"/>
    <property type="project" value="TreeGrafter"/>
</dbReference>
<dbReference type="GO" id="GO:0031369">
    <property type="term" value="F:translation initiation factor binding"/>
    <property type="evidence" value="ECO:0007669"/>
    <property type="project" value="InterPro"/>
</dbReference>
<dbReference type="Proteomes" id="UP000030665">
    <property type="component" value="Unassembled WGS sequence"/>
</dbReference>
<evidence type="ECO:0000313" key="6">
    <source>
        <dbReference type="Proteomes" id="UP000030665"/>
    </source>
</evidence>
<dbReference type="CDD" id="cd08064">
    <property type="entry name" value="MPN_eIF3f"/>
    <property type="match status" value="1"/>
</dbReference>
<dbReference type="InterPro" id="IPR000555">
    <property type="entry name" value="JAMM/MPN+_dom"/>
</dbReference>
<dbReference type="GO" id="GO:0003743">
    <property type="term" value="F:translation initiation factor activity"/>
    <property type="evidence" value="ECO:0007669"/>
    <property type="project" value="UniProtKB-KW"/>
</dbReference>
<accession>A0A077Z0K6</accession>
<dbReference type="AlphaFoldDB" id="A0A077Z0K6"/>
<proteinExistence type="predicted"/>
<dbReference type="PROSITE" id="PS50249">
    <property type="entry name" value="MPN"/>
    <property type="match status" value="1"/>
</dbReference>
<reference evidence="5" key="1">
    <citation type="submission" date="2014-01" db="EMBL/GenBank/DDBJ databases">
        <authorList>
            <person name="Aslett M."/>
        </authorList>
    </citation>
    <scope>NUCLEOTIDE SEQUENCE</scope>
</reference>
<dbReference type="SMART" id="SM00232">
    <property type="entry name" value="JAB_MPN"/>
    <property type="match status" value="1"/>
</dbReference>
<evidence type="ECO:0000256" key="1">
    <source>
        <dbReference type="ARBA" id="ARBA00022490"/>
    </source>
</evidence>
<dbReference type="InterPro" id="IPR027531">
    <property type="entry name" value="eIF3f"/>
</dbReference>
<evidence type="ECO:0000259" key="4">
    <source>
        <dbReference type="PROSITE" id="PS50249"/>
    </source>
</evidence>